<keyword evidence="1 3" id="KW-0728">SH3 domain</keyword>
<dbReference type="SUPFAM" id="SSF50044">
    <property type="entry name" value="SH3-domain"/>
    <property type="match status" value="1"/>
</dbReference>
<keyword evidence="5" id="KW-0472">Membrane</keyword>
<evidence type="ECO:0000256" key="6">
    <source>
        <dbReference type="SAM" id="SignalP"/>
    </source>
</evidence>
<feature type="chain" id="PRO_5021365783" description="SH3 domain-containing protein" evidence="6">
    <location>
        <begin position="25"/>
        <end position="469"/>
    </location>
</feature>
<evidence type="ECO:0000313" key="8">
    <source>
        <dbReference type="EMBL" id="TPX55601.1"/>
    </source>
</evidence>
<name>A0A507DVV6_9FUNG</name>
<dbReference type="PANTHER" id="PTHR46218:SF4">
    <property type="entry name" value="LIM AND SH3 DOMAIN PROTEIN LASP"/>
    <property type="match status" value="1"/>
</dbReference>
<dbReference type="SMART" id="SM00326">
    <property type="entry name" value="SH3"/>
    <property type="match status" value="1"/>
</dbReference>
<keyword evidence="6" id="KW-0732">Signal</keyword>
<dbReference type="PANTHER" id="PTHR46218">
    <property type="entry name" value="LASP"/>
    <property type="match status" value="1"/>
</dbReference>
<dbReference type="STRING" id="109895.A0A507DVV6"/>
<feature type="compositionally biased region" description="Low complexity" evidence="4">
    <location>
        <begin position="306"/>
        <end position="328"/>
    </location>
</feature>
<dbReference type="Pfam" id="PF14604">
    <property type="entry name" value="SH3_9"/>
    <property type="match status" value="1"/>
</dbReference>
<proteinExistence type="predicted"/>
<keyword evidence="5" id="KW-1133">Transmembrane helix</keyword>
<reference evidence="8 9" key="1">
    <citation type="journal article" date="2019" name="Sci. Rep.">
        <title>Comparative genomics of chytrid fungi reveal insights into the obligate biotrophic and pathogenic lifestyle of Synchytrium endobioticum.</title>
        <authorList>
            <person name="van de Vossenberg B.T.L.H."/>
            <person name="Warris S."/>
            <person name="Nguyen H.D.T."/>
            <person name="van Gent-Pelzer M.P.E."/>
            <person name="Joly D.L."/>
            <person name="van de Geest H.C."/>
            <person name="Bonants P.J.M."/>
            <person name="Smith D.S."/>
            <person name="Levesque C.A."/>
            <person name="van der Lee T.A.J."/>
        </authorList>
    </citation>
    <scope>NUCLEOTIDE SEQUENCE [LARGE SCALE GENOMIC DNA]</scope>
    <source>
        <strain evidence="8 9">CBS 809.83</strain>
    </source>
</reference>
<dbReference type="AlphaFoldDB" id="A0A507DVV6"/>
<dbReference type="InterPro" id="IPR001452">
    <property type="entry name" value="SH3_domain"/>
</dbReference>
<feature type="signal peptide" evidence="6">
    <location>
        <begin position="1"/>
        <end position="24"/>
    </location>
</feature>
<gene>
    <name evidence="8" type="ORF">PhCBS80983_g05179</name>
</gene>
<dbReference type="PROSITE" id="PS50002">
    <property type="entry name" value="SH3"/>
    <property type="match status" value="1"/>
</dbReference>
<evidence type="ECO:0000256" key="1">
    <source>
        <dbReference type="ARBA" id="ARBA00022443"/>
    </source>
</evidence>
<evidence type="ECO:0000256" key="3">
    <source>
        <dbReference type="PROSITE-ProRule" id="PRU00192"/>
    </source>
</evidence>
<accession>A0A507DVV6</accession>
<dbReference type="Gene3D" id="2.30.30.40">
    <property type="entry name" value="SH3 Domains"/>
    <property type="match status" value="1"/>
</dbReference>
<evidence type="ECO:0000259" key="7">
    <source>
        <dbReference type="PROSITE" id="PS50002"/>
    </source>
</evidence>
<feature type="domain" description="SH3" evidence="7">
    <location>
        <begin position="410"/>
        <end position="469"/>
    </location>
</feature>
<keyword evidence="5" id="KW-0812">Transmembrane</keyword>
<evidence type="ECO:0000256" key="2">
    <source>
        <dbReference type="ARBA" id="ARBA00022737"/>
    </source>
</evidence>
<keyword evidence="9" id="KW-1185">Reference proteome</keyword>
<evidence type="ECO:0000256" key="5">
    <source>
        <dbReference type="SAM" id="Phobius"/>
    </source>
</evidence>
<feature type="transmembrane region" description="Helical" evidence="5">
    <location>
        <begin position="238"/>
        <end position="258"/>
    </location>
</feature>
<evidence type="ECO:0000256" key="4">
    <source>
        <dbReference type="SAM" id="MobiDB-lite"/>
    </source>
</evidence>
<evidence type="ECO:0000313" key="9">
    <source>
        <dbReference type="Proteomes" id="UP000318582"/>
    </source>
</evidence>
<dbReference type="InterPro" id="IPR051759">
    <property type="entry name" value="LIM-SH3_domain_protein"/>
</dbReference>
<feature type="region of interest" description="Disordered" evidence="4">
    <location>
        <begin position="298"/>
        <end position="409"/>
    </location>
</feature>
<comment type="caution">
    <text evidence="8">The sequence shown here is derived from an EMBL/GenBank/DDBJ whole genome shotgun (WGS) entry which is preliminary data.</text>
</comment>
<sequence>MTLLKILASAAATALLLFLPSTQAKCVDVSATTVCADYAKSSGQTVKIETGDLPGAGNVTDDVVTFDNWVTSTVGAIPVNLQCSVLTDMAKEQGVSSYRYANSYACQLAFMPERICSEPKPTVPKLCKSTCTWFMDSVIKGGFNTEGMCTKDPGAVAAQAEWKLRGDATCNALDEATGCLAAVPSEVKNCGTGTSAAARVQAQALCRQDPNMPCCIREPALLEGGTGLDGPAYDRLPLIAGLIGGFFFAVIALVFSLIQYFHHKDGSPTNVELPRVRSVHAQRAESAARNSQLWNDAAPHSNARDQQGWNPKLQQQQQQQPYYPNSQQHSDIDVSSSTTPKAPPQAAAGRASISTLAAHSAKPPRQSFGAGDQQRRTANNNGISRIPSRHSIRSDSHQAALRDSQLGGTNGFHRAVVNESYNSTEHDEISLQTGDVVHVQQVFDDGWGWGVNTSTGKEGAFPVVCLSNL</sequence>
<dbReference type="EMBL" id="QEAQ01000102">
    <property type="protein sequence ID" value="TPX55601.1"/>
    <property type="molecule type" value="Genomic_DNA"/>
</dbReference>
<protein>
    <recommendedName>
        <fullName evidence="7">SH3 domain-containing protein</fullName>
    </recommendedName>
</protein>
<dbReference type="InterPro" id="IPR036028">
    <property type="entry name" value="SH3-like_dom_sf"/>
</dbReference>
<keyword evidence="2" id="KW-0677">Repeat</keyword>
<dbReference type="Proteomes" id="UP000318582">
    <property type="component" value="Unassembled WGS sequence"/>
</dbReference>
<organism evidence="8 9">
    <name type="scientific">Powellomyces hirtus</name>
    <dbReference type="NCBI Taxonomy" id="109895"/>
    <lineage>
        <taxon>Eukaryota</taxon>
        <taxon>Fungi</taxon>
        <taxon>Fungi incertae sedis</taxon>
        <taxon>Chytridiomycota</taxon>
        <taxon>Chytridiomycota incertae sedis</taxon>
        <taxon>Chytridiomycetes</taxon>
        <taxon>Spizellomycetales</taxon>
        <taxon>Powellomycetaceae</taxon>
        <taxon>Powellomyces</taxon>
    </lineage>
</organism>